<dbReference type="PIRSF" id="PIRSF028301">
    <property type="entry name" value="UCP028301"/>
    <property type="match status" value="1"/>
</dbReference>
<dbReference type="InterPro" id="IPR008312">
    <property type="entry name" value="T6SS_TssB1"/>
</dbReference>
<evidence type="ECO:0000313" key="2">
    <source>
        <dbReference type="Proteomes" id="UP000199664"/>
    </source>
</evidence>
<proteinExistence type="predicted"/>
<dbReference type="AlphaFoldDB" id="A0A1H7GQY4"/>
<reference evidence="2" key="1">
    <citation type="submission" date="2016-10" db="EMBL/GenBank/DDBJ databases">
        <authorList>
            <person name="Varghese N."/>
            <person name="Submissions S."/>
        </authorList>
    </citation>
    <scope>NUCLEOTIDE SEQUENCE [LARGE SCALE GENOMIC DNA]</scope>
    <source>
        <strain evidence="2">LMG 26383,CCUG 61248,R- 45681</strain>
    </source>
</reference>
<dbReference type="OrthoDB" id="9789942at2"/>
<dbReference type="PANTHER" id="PTHR35850:SF1">
    <property type="entry name" value="TYPE VI SECRETION SYSTEM SHEATH PROTEIN TSSB1"/>
    <property type="match status" value="1"/>
</dbReference>
<accession>A0A1H7GQY4</accession>
<dbReference type="Pfam" id="PF05591">
    <property type="entry name" value="T6SS_VipA"/>
    <property type="match status" value="1"/>
</dbReference>
<name>A0A1H7GQY4_9HYPH</name>
<gene>
    <name evidence="1" type="ORF">SAMN04515666_101438</name>
</gene>
<dbReference type="RefSeq" id="WP_091829333.1">
    <property type="nucleotide sequence ID" value="NZ_FOAN01000001.1"/>
</dbReference>
<keyword evidence="2" id="KW-1185">Reference proteome</keyword>
<organism evidence="1 2">
    <name type="scientific">Bosea lupini</name>
    <dbReference type="NCBI Taxonomy" id="1036779"/>
    <lineage>
        <taxon>Bacteria</taxon>
        <taxon>Pseudomonadati</taxon>
        <taxon>Pseudomonadota</taxon>
        <taxon>Alphaproteobacteria</taxon>
        <taxon>Hyphomicrobiales</taxon>
        <taxon>Boseaceae</taxon>
        <taxon>Bosea</taxon>
    </lineage>
</organism>
<dbReference type="Proteomes" id="UP000199664">
    <property type="component" value="Unassembled WGS sequence"/>
</dbReference>
<dbReference type="EMBL" id="FOAN01000001">
    <property type="protein sequence ID" value="SEK40576.1"/>
    <property type="molecule type" value="Genomic_DNA"/>
</dbReference>
<protein>
    <submittedName>
        <fullName evidence="1">Type VI secretion system protein ImpB</fullName>
    </submittedName>
</protein>
<sequence length="177" mass="19350">MAGDSGQKFIRRNRPPRVHITYEDPYNADQKVELPFVMGVLADLSGNASAVEKPDVGDRKFLDIDMDNFDQRMAAIEPGAAFTVPNKLGDGSDKLSVSLKFKKYEDFNPAAIARQIPATAKLLEAREQLANLLRYMDGKVAASDQLKALLADPQLMAALKDKLGEKPAGDDKQDSNG</sequence>
<dbReference type="PANTHER" id="PTHR35850">
    <property type="entry name" value="CYTOPLASMIC PROTEIN-RELATED"/>
    <property type="match status" value="1"/>
</dbReference>
<evidence type="ECO:0000313" key="1">
    <source>
        <dbReference type="EMBL" id="SEK40576.1"/>
    </source>
</evidence>
<dbReference type="STRING" id="1036779.SAMN04515666_101438"/>
<dbReference type="NCBIfam" id="TIGR03358">
    <property type="entry name" value="VI_chp_5"/>
    <property type="match status" value="1"/>
</dbReference>